<proteinExistence type="inferred from homology"/>
<comment type="catalytic activity">
    <reaction evidence="1 7">
        <text>a myo-inositol phosphate + H2O = myo-inositol + phosphate</text>
        <dbReference type="Rhea" id="RHEA:24056"/>
        <dbReference type="ChEBI" id="CHEBI:15377"/>
        <dbReference type="ChEBI" id="CHEBI:17268"/>
        <dbReference type="ChEBI" id="CHEBI:43474"/>
        <dbReference type="ChEBI" id="CHEBI:84139"/>
        <dbReference type="EC" id="3.1.3.25"/>
    </reaction>
</comment>
<dbReference type="Gene3D" id="3.40.190.80">
    <property type="match status" value="1"/>
</dbReference>
<gene>
    <name evidence="8" type="ORF">QRT05_08540</name>
</gene>
<dbReference type="GO" id="GO:0016787">
    <property type="term" value="F:hydrolase activity"/>
    <property type="evidence" value="ECO:0007669"/>
    <property type="project" value="UniProtKB-KW"/>
</dbReference>
<keyword evidence="5 7" id="KW-0378">Hydrolase</keyword>
<comment type="similarity">
    <text evidence="3 7">Belongs to the inositol monophosphatase superfamily.</text>
</comment>
<dbReference type="EC" id="3.1.3.25" evidence="7"/>
<dbReference type="PROSITE" id="PS00630">
    <property type="entry name" value="IMP_2"/>
    <property type="match status" value="1"/>
</dbReference>
<dbReference type="PANTHER" id="PTHR20854">
    <property type="entry name" value="INOSITOL MONOPHOSPHATASE"/>
    <property type="match status" value="1"/>
</dbReference>
<comment type="cofactor">
    <cofactor evidence="2 7">
        <name>Mg(2+)</name>
        <dbReference type="ChEBI" id="CHEBI:18420"/>
    </cofactor>
</comment>
<evidence type="ECO:0000256" key="5">
    <source>
        <dbReference type="ARBA" id="ARBA00022801"/>
    </source>
</evidence>
<dbReference type="InterPro" id="IPR000760">
    <property type="entry name" value="Inositol_monophosphatase-like"/>
</dbReference>
<dbReference type="Gene3D" id="3.30.540.10">
    <property type="entry name" value="Fructose-1,6-Bisphosphatase, subunit A, domain 1"/>
    <property type="match status" value="1"/>
</dbReference>
<dbReference type="SUPFAM" id="SSF56655">
    <property type="entry name" value="Carbohydrate phosphatase"/>
    <property type="match status" value="1"/>
</dbReference>
<protein>
    <recommendedName>
        <fullName evidence="7">Inositol-1-monophosphatase</fullName>
        <ecNumber evidence="7">3.1.3.25</ecNumber>
    </recommendedName>
</protein>
<dbReference type="PANTHER" id="PTHR20854:SF4">
    <property type="entry name" value="INOSITOL-1-MONOPHOSPHATASE-RELATED"/>
    <property type="match status" value="1"/>
</dbReference>
<accession>A0ABT7S6Y1</accession>
<dbReference type="Pfam" id="PF00459">
    <property type="entry name" value="Inositol_P"/>
    <property type="match status" value="1"/>
</dbReference>
<dbReference type="InterPro" id="IPR020583">
    <property type="entry name" value="Inositol_monoP_metal-BS"/>
</dbReference>
<evidence type="ECO:0000256" key="7">
    <source>
        <dbReference type="RuleBase" id="RU364068"/>
    </source>
</evidence>
<evidence type="ECO:0000256" key="1">
    <source>
        <dbReference type="ARBA" id="ARBA00001033"/>
    </source>
</evidence>
<dbReference type="PROSITE" id="PS00629">
    <property type="entry name" value="IMP_1"/>
    <property type="match status" value="1"/>
</dbReference>
<evidence type="ECO:0000313" key="8">
    <source>
        <dbReference type="EMBL" id="MDM7831378.1"/>
    </source>
</evidence>
<evidence type="ECO:0000313" key="9">
    <source>
        <dbReference type="Proteomes" id="UP001321453"/>
    </source>
</evidence>
<reference evidence="8 9" key="1">
    <citation type="submission" date="2023-06" db="EMBL/GenBank/DDBJ databases">
        <title>Cellulomonas sp. MW9 Whole genome sequence.</title>
        <authorList>
            <person name="Park S."/>
        </authorList>
    </citation>
    <scope>NUCLEOTIDE SEQUENCE [LARGE SCALE GENOMIC DNA]</scope>
    <source>
        <strain evidence="8 9">MW9</strain>
    </source>
</reference>
<dbReference type="EMBL" id="JAUCGR010000002">
    <property type="protein sequence ID" value="MDM7831378.1"/>
    <property type="molecule type" value="Genomic_DNA"/>
</dbReference>
<evidence type="ECO:0000256" key="4">
    <source>
        <dbReference type="ARBA" id="ARBA00022723"/>
    </source>
</evidence>
<dbReference type="PRINTS" id="PR00377">
    <property type="entry name" value="IMPHPHTASES"/>
</dbReference>
<dbReference type="InterPro" id="IPR033942">
    <property type="entry name" value="IMPase"/>
</dbReference>
<evidence type="ECO:0000256" key="2">
    <source>
        <dbReference type="ARBA" id="ARBA00001946"/>
    </source>
</evidence>
<name>A0ABT7S6Y1_9CELL</name>
<dbReference type="Proteomes" id="UP001321453">
    <property type="component" value="Unassembled WGS sequence"/>
</dbReference>
<sequence>MAAMETTVDDALLDELLEVARTIALEAGVMIRTGRPREVEVAATKSSAQDVVTAMDLAVEGHLRARLTELRPQDGVLGEEGGSSSGSSGVTWVVDPVDGTVNYLYGLPSYSVSVAAVVGPPDPSGWTVLVGCVHAPSDGRTFLAARGRGATLDGEPIRVRRAPSLIDSLVGTGFGYRVERRRAQARVLAEVLPRVRDIRRIGSAALDLCTVASGGLDLYYERGLSPWDLAAGQLVAMEAGALVTGLEGRPAGTEMTVAGHPDRHAELAALLAAHRADTDE</sequence>
<dbReference type="InterPro" id="IPR020550">
    <property type="entry name" value="Inositol_monophosphatase_CS"/>
</dbReference>
<dbReference type="CDD" id="cd01639">
    <property type="entry name" value="IMPase"/>
    <property type="match status" value="1"/>
</dbReference>
<evidence type="ECO:0000256" key="6">
    <source>
        <dbReference type="ARBA" id="ARBA00022842"/>
    </source>
</evidence>
<evidence type="ECO:0000256" key="3">
    <source>
        <dbReference type="ARBA" id="ARBA00009759"/>
    </source>
</evidence>
<keyword evidence="4 7" id="KW-0479">Metal-binding</keyword>
<keyword evidence="9" id="KW-1185">Reference proteome</keyword>
<comment type="caution">
    <text evidence="8">The sequence shown here is derived from an EMBL/GenBank/DDBJ whole genome shotgun (WGS) entry which is preliminary data.</text>
</comment>
<organism evidence="8 9">
    <name type="scientific">Cellulomonas edaphi</name>
    <dbReference type="NCBI Taxonomy" id="3053468"/>
    <lineage>
        <taxon>Bacteria</taxon>
        <taxon>Bacillati</taxon>
        <taxon>Actinomycetota</taxon>
        <taxon>Actinomycetes</taxon>
        <taxon>Micrococcales</taxon>
        <taxon>Cellulomonadaceae</taxon>
        <taxon>Cellulomonas</taxon>
    </lineage>
</organism>
<keyword evidence="6 7" id="KW-0460">Magnesium</keyword>